<dbReference type="GO" id="GO:0005886">
    <property type="term" value="C:plasma membrane"/>
    <property type="evidence" value="ECO:0007669"/>
    <property type="project" value="UniProtKB-SubCell"/>
</dbReference>
<feature type="transmembrane region" description="Helical" evidence="9">
    <location>
        <begin position="162"/>
        <end position="184"/>
    </location>
</feature>
<dbReference type="Pfam" id="PF00361">
    <property type="entry name" value="Proton_antipo_M"/>
    <property type="match status" value="1"/>
</dbReference>
<dbReference type="GO" id="GO:0042773">
    <property type="term" value="P:ATP synthesis coupled electron transport"/>
    <property type="evidence" value="ECO:0007669"/>
    <property type="project" value="InterPro"/>
</dbReference>
<organism evidence="11 12">
    <name type="scientific">Paenibacillus durus</name>
    <name type="common">Paenibacillus azotofixans</name>
    <dbReference type="NCBI Taxonomy" id="44251"/>
    <lineage>
        <taxon>Bacteria</taxon>
        <taxon>Bacillati</taxon>
        <taxon>Bacillota</taxon>
        <taxon>Bacilli</taxon>
        <taxon>Bacillales</taxon>
        <taxon>Paenibacillaceae</taxon>
        <taxon>Paenibacillus</taxon>
    </lineage>
</organism>
<gene>
    <name evidence="11" type="ORF">PDUR_23875</name>
</gene>
<dbReference type="NCBIfam" id="NF005818">
    <property type="entry name" value="PRK07691.1"/>
    <property type="match status" value="1"/>
</dbReference>
<evidence type="ECO:0000259" key="10">
    <source>
        <dbReference type="Pfam" id="PF00361"/>
    </source>
</evidence>
<comment type="subcellular location">
    <subcellularLocation>
        <location evidence="1">Cell membrane</location>
        <topology evidence="1">Multi-pass membrane protein</topology>
    </subcellularLocation>
    <subcellularLocation>
        <location evidence="8">Membrane</location>
        <topology evidence="8">Multi-pass membrane protein</topology>
    </subcellularLocation>
</comment>
<evidence type="ECO:0000256" key="2">
    <source>
        <dbReference type="ARBA" id="ARBA00005346"/>
    </source>
</evidence>
<feature type="transmembrane region" description="Helical" evidence="9">
    <location>
        <begin position="130"/>
        <end position="150"/>
    </location>
</feature>
<feature type="transmembrane region" description="Helical" evidence="9">
    <location>
        <begin position="337"/>
        <end position="355"/>
    </location>
</feature>
<evidence type="ECO:0000256" key="3">
    <source>
        <dbReference type="ARBA" id="ARBA00022449"/>
    </source>
</evidence>
<feature type="transmembrane region" description="Helical" evidence="9">
    <location>
        <begin position="443"/>
        <end position="462"/>
    </location>
</feature>
<feature type="transmembrane region" description="Helical" evidence="9">
    <location>
        <begin position="68"/>
        <end position="95"/>
    </location>
</feature>
<dbReference type="InterPro" id="IPR001750">
    <property type="entry name" value="ND/Mrp_TM"/>
</dbReference>
<feature type="domain" description="NADH:quinone oxidoreductase/Mrp antiporter transmembrane" evidence="10">
    <location>
        <begin position="128"/>
        <end position="416"/>
    </location>
</feature>
<dbReference type="PRINTS" id="PR01437">
    <property type="entry name" value="NUOXDRDTASE4"/>
</dbReference>
<feature type="transmembrane region" description="Helical" evidence="9">
    <location>
        <begin position="241"/>
        <end position="264"/>
    </location>
</feature>
<dbReference type="InterPro" id="IPR050586">
    <property type="entry name" value="CPA3_Na-H_Antiporter_D"/>
</dbReference>
<comment type="similarity">
    <text evidence="2">Belongs to the CPA3 antiporters (TC 2.A.63) subunit D family.</text>
</comment>
<dbReference type="GO" id="GO:0015297">
    <property type="term" value="F:antiporter activity"/>
    <property type="evidence" value="ECO:0007669"/>
    <property type="project" value="UniProtKB-KW"/>
</dbReference>
<evidence type="ECO:0000256" key="9">
    <source>
        <dbReference type="SAM" id="Phobius"/>
    </source>
</evidence>
<feature type="transmembrane region" description="Helical" evidence="9">
    <location>
        <begin position="107"/>
        <end position="124"/>
    </location>
</feature>
<dbReference type="GO" id="GO:0016491">
    <property type="term" value="F:oxidoreductase activity"/>
    <property type="evidence" value="ECO:0007669"/>
    <property type="project" value="UniProtKB-KW"/>
</dbReference>
<feature type="transmembrane region" description="Helical" evidence="9">
    <location>
        <begin position="299"/>
        <end position="317"/>
    </location>
</feature>
<evidence type="ECO:0000256" key="4">
    <source>
        <dbReference type="ARBA" id="ARBA00022475"/>
    </source>
</evidence>
<dbReference type="AlphaFoldDB" id="A0A089HW50"/>
<evidence type="ECO:0000313" key="11">
    <source>
        <dbReference type="EMBL" id="AIQ14588.1"/>
    </source>
</evidence>
<dbReference type="EC" id="1.6.5.3" evidence="11"/>
<protein>
    <submittedName>
        <fullName evidence="11">Monovalent cation/H+ antiporter subunit D</fullName>
        <ecNumber evidence="11">1.6.5.3</ecNumber>
    </submittedName>
</protein>
<dbReference type="RefSeq" id="WP_042208337.1">
    <property type="nucleotide sequence ID" value="NZ_CP009288.1"/>
</dbReference>
<evidence type="ECO:0000313" key="12">
    <source>
        <dbReference type="Proteomes" id="UP000029409"/>
    </source>
</evidence>
<feature type="transmembrane region" description="Helical" evidence="9">
    <location>
        <begin position="204"/>
        <end position="229"/>
    </location>
</feature>
<reference evidence="11 12" key="1">
    <citation type="submission" date="2014-08" db="EMBL/GenBank/DDBJ databases">
        <title>Comparative genomics of the Paenibacillus odorifer group.</title>
        <authorList>
            <person name="den Bakker H.C."/>
            <person name="Tsai Y.-C."/>
            <person name="Martin N."/>
            <person name="Korlach J."/>
            <person name="Wiedmann M."/>
        </authorList>
    </citation>
    <scope>NUCLEOTIDE SEQUENCE [LARGE SCALE GENOMIC DNA]</scope>
    <source>
        <strain evidence="11 12">DSM 1735</strain>
    </source>
</reference>
<accession>A0A089HW50</accession>
<dbReference type="KEGG" id="pdu:PDUR_23875"/>
<keyword evidence="4" id="KW-1003">Cell membrane</keyword>
<evidence type="ECO:0000256" key="7">
    <source>
        <dbReference type="ARBA" id="ARBA00023136"/>
    </source>
</evidence>
<feature type="transmembrane region" description="Helical" evidence="9">
    <location>
        <begin position="31"/>
        <end position="48"/>
    </location>
</feature>
<evidence type="ECO:0000256" key="5">
    <source>
        <dbReference type="ARBA" id="ARBA00022692"/>
    </source>
</evidence>
<evidence type="ECO:0000256" key="6">
    <source>
        <dbReference type="ARBA" id="ARBA00022989"/>
    </source>
</evidence>
<keyword evidence="3" id="KW-0050">Antiport</keyword>
<dbReference type="Proteomes" id="UP000029409">
    <property type="component" value="Chromosome"/>
</dbReference>
<feature type="transmembrane region" description="Helical" evidence="9">
    <location>
        <begin position="270"/>
        <end position="292"/>
    </location>
</feature>
<keyword evidence="12" id="KW-1185">Reference proteome</keyword>
<dbReference type="EMBL" id="CP009288">
    <property type="protein sequence ID" value="AIQ14588.1"/>
    <property type="molecule type" value="Genomic_DNA"/>
</dbReference>
<feature type="transmembrane region" description="Helical" evidence="9">
    <location>
        <begin position="367"/>
        <end position="389"/>
    </location>
</feature>
<dbReference type="PANTHER" id="PTHR42703:SF1">
    <property type="entry name" value="NA(+)_H(+) ANTIPORTER SUBUNIT D1"/>
    <property type="match status" value="1"/>
</dbReference>
<proteinExistence type="inferred from homology"/>
<keyword evidence="7 9" id="KW-0472">Membrane</keyword>
<dbReference type="NCBIfam" id="NF009306">
    <property type="entry name" value="PRK12663.1"/>
    <property type="match status" value="1"/>
</dbReference>
<feature type="transmembrane region" description="Helical" evidence="9">
    <location>
        <begin position="401"/>
        <end position="422"/>
    </location>
</feature>
<feature type="transmembrane region" description="Helical" evidence="9">
    <location>
        <begin position="6"/>
        <end position="22"/>
    </location>
</feature>
<dbReference type="InterPro" id="IPR003918">
    <property type="entry name" value="NADH_UbQ_OxRdtase"/>
</dbReference>
<dbReference type="GO" id="GO:0008137">
    <property type="term" value="F:NADH dehydrogenase (ubiquinone) activity"/>
    <property type="evidence" value="ECO:0007669"/>
    <property type="project" value="InterPro"/>
</dbReference>
<dbReference type="OrthoDB" id="9811718at2"/>
<keyword evidence="6 9" id="KW-1133">Transmembrane helix</keyword>
<dbReference type="PANTHER" id="PTHR42703">
    <property type="entry name" value="NADH DEHYDROGENASE"/>
    <property type="match status" value="1"/>
</dbReference>
<keyword evidence="3" id="KW-0813">Transport</keyword>
<evidence type="ECO:0000256" key="1">
    <source>
        <dbReference type="ARBA" id="ARBA00004651"/>
    </source>
</evidence>
<dbReference type="STRING" id="44251.PDUR_23875"/>
<keyword evidence="5 8" id="KW-0812">Transmembrane</keyword>
<name>A0A089HW50_PAEDU</name>
<keyword evidence="11" id="KW-0560">Oxidoreductase</keyword>
<evidence type="ECO:0000256" key="8">
    <source>
        <dbReference type="RuleBase" id="RU000320"/>
    </source>
</evidence>
<sequence length="491" mass="52973">MSNLLVFPILIPLCTAVLLIFLKEKVQLQRFISIVSALLNIAIAIVLVSRIRADGIQTLHMGGWAPPYGIVFVGDMFAALLVLTAAVTSFGILLYSFGGIETEREKAYYYVFFNFLFVGVYGSFLTGDIFNLFVFFEVLLISSYALISLGGTRLQLRESLKYLLINIVSSTLFVAAVAYLYAAAGTLNMAHLSQRVAEAGQGGVLGVIAVLFLIVFSIKAGLFLFFWLPESYSAPPSAVRALFGALLTKVGLYAVLRTFTLIFIQDPGVTHTWIAWMAAGAMILGGLGAVAYNDIPRILNYNVVISVGFVAFGLAAANGDSLNGAVFYLLHDMLSKGLLFILGGMVITIGGTDRLKDMGGLIKRYPLIGWMFFTLALAIVGIPPLSGFAGKVLLIRGGLDAGMLTLSLIGLGSSFLVLYSLIKIFRLAFWGDEPEGERSRVNLKGAAAVSAALLVLIILMGTQAEWVYSYVSQAGDVLAHPELYIEAVMKE</sequence>
<dbReference type="eggNOG" id="COG0651">
    <property type="taxonomic scope" value="Bacteria"/>
</dbReference>